<reference evidence="1 2" key="1">
    <citation type="submission" date="2020-07" db="EMBL/GenBank/DDBJ databases">
        <title>Spirosoma foliorum sp. nov., isolated from the leaves on the Nejang mountain Korea, Republic of.</title>
        <authorList>
            <person name="Ho H."/>
            <person name="Lee Y.-J."/>
            <person name="Nurcahyanto D.-A."/>
            <person name="Kim S.-G."/>
        </authorList>
    </citation>
    <scope>NUCLEOTIDE SEQUENCE [LARGE SCALE GENOMIC DNA]</scope>
    <source>
        <strain evidence="1 2">PL0136</strain>
    </source>
</reference>
<dbReference type="Proteomes" id="UP000515369">
    <property type="component" value="Chromosome"/>
</dbReference>
<dbReference type="EMBL" id="CP059732">
    <property type="protein sequence ID" value="QMW03680.1"/>
    <property type="molecule type" value="Genomic_DNA"/>
</dbReference>
<accession>A0A7G5GXT8</accession>
<evidence type="ECO:0000313" key="2">
    <source>
        <dbReference type="Proteomes" id="UP000515369"/>
    </source>
</evidence>
<keyword evidence="2" id="KW-1185">Reference proteome</keyword>
<evidence type="ECO:0000313" key="1">
    <source>
        <dbReference type="EMBL" id="QMW03680.1"/>
    </source>
</evidence>
<name>A0A7G5GXT8_9BACT</name>
<protein>
    <submittedName>
        <fullName evidence="1">Uncharacterized protein</fullName>
    </submittedName>
</protein>
<sequence length="80" mass="9060">MTAAEEKIKVIEKVLETNDALLLREIASLLYTPSLTDYPSQPMSQETFLAKIERAEEAARRGEVTDHEDVKKLIATWGKK</sequence>
<dbReference type="AlphaFoldDB" id="A0A7G5GXT8"/>
<organism evidence="1 2">
    <name type="scientific">Spirosoma foliorum</name>
    <dbReference type="NCBI Taxonomy" id="2710596"/>
    <lineage>
        <taxon>Bacteria</taxon>
        <taxon>Pseudomonadati</taxon>
        <taxon>Bacteroidota</taxon>
        <taxon>Cytophagia</taxon>
        <taxon>Cytophagales</taxon>
        <taxon>Cytophagaceae</taxon>
        <taxon>Spirosoma</taxon>
    </lineage>
</organism>
<dbReference type="KEGG" id="sfol:H3H32_01605"/>
<dbReference type="RefSeq" id="WP_182460937.1">
    <property type="nucleotide sequence ID" value="NZ_CP059732.1"/>
</dbReference>
<gene>
    <name evidence="1" type="ORF">H3H32_01605</name>
</gene>
<proteinExistence type="predicted"/>